<evidence type="ECO:0000256" key="3">
    <source>
        <dbReference type="ARBA" id="ARBA00023163"/>
    </source>
</evidence>
<feature type="domain" description="HTH gntR-type" evidence="4">
    <location>
        <begin position="20"/>
        <end position="88"/>
    </location>
</feature>
<dbReference type="CDD" id="cd07377">
    <property type="entry name" value="WHTH_GntR"/>
    <property type="match status" value="1"/>
</dbReference>
<protein>
    <submittedName>
        <fullName evidence="5">GntR family transcriptional regulator</fullName>
    </submittedName>
</protein>
<dbReference type="SMART" id="SM00866">
    <property type="entry name" value="UTRA"/>
    <property type="match status" value="1"/>
</dbReference>
<evidence type="ECO:0000256" key="1">
    <source>
        <dbReference type="ARBA" id="ARBA00023015"/>
    </source>
</evidence>
<dbReference type="AlphaFoldDB" id="A0AAU8AN99"/>
<dbReference type="GO" id="GO:0003700">
    <property type="term" value="F:DNA-binding transcription factor activity"/>
    <property type="evidence" value="ECO:0007669"/>
    <property type="project" value="InterPro"/>
</dbReference>
<keyword evidence="1" id="KW-0805">Transcription regulation</keyword>
<keyword evidence="3" id="KW-0804">Transcription</keyword>
<dbReference type="PANTHER" id="PTHR44846">
    <property type="entry name" value="MANNOSYL-D-GLYCERATE TRANSPORT/METABOLISM SYSTEM REPRESSOR MNGR-RELATED"/>
    <property type="match status" value="1"/>
</dbReference>
<reference evidence="5" key="1">
    <citation type="submission" date="2023-02" db="EMBL/GenBank/DDBJ databases">
        <title>Description and genomic characterization of Salipiger bruguierae sp. nov., isolated from the sediment of mangrove plant Bruguiera sexangula.</title>
        <authorList>
            <person name="Long M."/>
        </authorList>
    </citation>
    <scope>NUCLEOTIDE SEQUENCE</scope>
    <source>
        <strain evidence="5">H15</strain>
    </source>
</reference>
<gene>
    <name evidence="5" type="ORF">PVT71_16205</name>
</gene>
<dbReference type="GO" id="GO:0045892">
    <property type="term" value="P:negative regulation of DNA-templated transcription"/>
    <property type="evidence" value="ECO:0007669"/>
    <property type="project" value="TreeGrafter"/>
</dbReference>
<evidence type="ECO:0000313" key="5">
    <source>
        <dbReference type="EMBL" id="XCC96236.1"/>
    </source>
</evidence>
<dbReference type="Gene3D" id="1.10.10.10">
    <property type="entry name" value="Winged helix-like DNA-binding domain superfamily/Winged helix DNA-binding domain"/>
    <property type="match status" value="1"/>
</dbReference>
<dbReference type="RefSeq" id="WP_353475102.1">
    <property type="nucleotide sequence ID" value="NZ_CP123385.1"/>
</dbReference>
<dbReference type="InterPro" id="IPR036390">
    <property type="entry name" value="WH_DNA-bd_sf"/>
</dbReference>
<dbReference type="PROSITE" id="PS50949">
    <property type="entry name" value="HTH_GNTR"/>
    <property type="match status" value="1"/>
</dbReference>
<dbReference type="InterPro" id="IPR028978">
    <property type="entry name" value="Chorismate_lyase_/UTRA_dom_sf"/>
</dbReference>
<dbReference type="GO" id="GO:0003677">
    <property type="term" value="F:DNA binding"/>
    <property type="evidence" value="ECO:0007669"/>
    <property type="project" value="UniProtKB-KW"/>
</dbReference>
<organism evidence="5">
    <name type="scientific">Alloyangia sp. H15</name>
    <dbReference type="NCBI Taxonomy" id="3029062"/>
    <lineage>
        <taxon>Bacteria</taxon>
        <taxon>Pseudomonadati</taxon>
        <taxon>Pseudomonadota</taxon>
        <taxon>Alphaproteobacteria</taxon>
        <taxon>Rhodobacterales</taxon>
        <taxon>Roseobacteraceae</taxon>
        <taxon>Alloyangia</taxon>
    </lineage>
</organism>
<dbReference type="InterPro" id="IPR000524">
    <property type="entry name" value="Tscrpt_reg_HTH_GntR"/>
</dbReference>
<dbReference type="InterPro" id="IPR050679">
    <property type="entry name" value="Bact_HTH_transcr_reg"/>
</dbReference>
<dbReference type="SUPFAM" id="SSF46785">
    <property type="entry name" value="Winged helix' DNA-binding domain"/>
    <property type="match status" value="1"/>
</dbReference>
<evidence type="ECO:0000256" key="2">
    <source>
        <dbReference type="ARBA" id="ARBA00023125"/>
    </source>
</evidence>
<dbReference type="PANTHER" id="PTHR44846:SF1">
    <property type="entry name" value="MANNOSYL-D-GLYCERATE TRANSPORT_METABOLISM SYSTEM REPRESSOR MNGR-RELATED"/>
    <property type="match status" value="1"/>
</dbReference>
<dbReference type="PRINTS" id="PR00035">
    <property type="entry name" value="HTHGNTR"/>
</dbReference>
<accession>A0AAU8AN99</accession>
<dbReference type="InterPro" id="IPR036388">
    <property type="entry name" value="WH-like_DNA-bd_sf"/>
</dbReference>
<proteinExistence type="predicted"/>
<keyword evidence="2" id="KW-0238">DNA-binding</keyword>
<name>A0AAU8AN99_9RHOB</name>
<dbReference type="Pfam" id="PF07702">
    <property type="entry name" value="UTRA"/>
    <property type="match status" value="1"/>
</dbReference>
<sequence length="270" mass="29438">MSSQPDPALEFQRVNPDSPIPAYLQVEDDLRRSIQGAAAPEGTRLPREIELAEAYGVSRVTLRNALRRLEEAGFIERVHGRGTIVKAQPAPLEIDLTLMQPIWQQIQAQGGRSVITFLTRESCVLPASVAAALAQPAGTRGFRLVRLVSADIRPLVINTSWLPAPLMPGFDPHALLNNSVWSTLSEAFSLTPSRSRNRVGMIQLSNDQAVLLQRPLGSQGIEMESTTFDQRGRPIELSRLVWGDAVRLTLDSTPRPAGGGLGDARGVDKL</sequence>
<evidence type="ECO:0000259" key="4">
    <source>
        <dbReference type="PROSITE" id="PS50949"/>
    </source>
</evidence>
<dbReference type="EMBL" id="CP123385">
    <property type="protein sequence ID" value="XCC96236.1"/>
    <property type="molecule type" value="Genomic_DNA"/>
</dbReference>
<dbReference type="SUPFAM" id="SSF64288">
    <property type="entry name" value="Chorismate lyase-like"/>
    <property type="match status" value="1"/>
</dbReference>
<dbReference type="Gene3D" id="3.40.1410.10">
    <property type="entry name" value="Chorismate lyase-like"/>
    <property type="match status" value="1"/>
</dbReference>
<dbReference type="SMART" id="SM00345">
    <property type="entry name" value="HTH_GNTR"/>
    <property type="match status" value="1"/>
</dbReference>
<dbReference type="Pfam" id="PF00392">
    <property type="entry name" value="GntR"/>
    <property type="match status" value="1"/>
</dbReference>
<dbReference type="InterPro" id="IPR011663">
    <property type="entry name" value="UTRA"/>
</dbReference>